<dbReference type="GO" id="GO:0006629">
    <property type="term" value="P:lipid metabolic process"/>
    <property type="evidence" value="ECO:0007669"/>
    <property type="project" value="InterPro"/>
</dbReference>
<feature type="domain" description="Fungal lipase-type" evidence="1">
    <location>
        <begin position="90"/>
        <end position="222"/>
    </location>
</feature>
<organism evidence="2 3">
    <name type="scientific">Paracidobacterium acidisoli</name>
    <dbReference type="NCBI Taxonomy" id="2303751"/>
    <lineage>
        <taxon>Bacteria</taxon>
        <taxon>Pseudomonadati</taxon>
        <taxon>Acidobacteriota</taxon>
        <taxon>Terriglobia</taxon>
        <taxon>Terriglobales</taxon>
        <taxon>Acidobacteriaceae</taxon>
        <taxon>Paracidobacterium</taxon>
    </lineage>
</organism>
<proteinExistence type="predicted"/>
<comment type="caution">
    <text evidence="2">The sequence shown here is derived from an EMBL/GenBank/DDBJ whole genome shotgun (WGS) entry which is preliminary data.</text>
</comment>
<dbReference type="PANTHER" id="PTHR45856:SF24">
    <property type="entry name" value="FUNGAL LIPASE-LIKE DOMAIN-CONTAINING PROTEIN"/>
    <property type="match status" value="1"/>
</dbReference>
<dbReference type="SUPFAM" id="SSF53474">
    <property type="entry name" value="alpha/beta-Hydrolases"/>
    <property type="match status" value="1"/>
</dbReference>
<reference evidence="2 3" key="1">
    <citation type="submission" date="2018-08" db="EMBL/GenBank/DDBJ databases">
        <title>Acidipila sp. 4G-K13, an acidobacterium isolated from forest soil.</title>
        <authorList>
            <person name="Gao Z.-H."/>
            <person name="Qiu L.-H."/>
        </authorList>
    </citation>
    <scope>NUCLEOTIDE SEQUENCE [LARGE SCALE GENOMIC DNA]</scope>
    <source>
        <strain evidence="2 3">4G-K13</strain>
    </source>
</reference>
<dbReference type="EMBL" id="QVQT01000004">
    <property type="protein sequence ID" value="RFU16464.1"/>
    <property type="molecule type" value="Genomic_DNA"/>
</dbReference>
<evidence type="ECO:0000313" key="2">
    <source>
        <dbReference type="EMBL" id="RFU16464.1"/>
    </source>
</evidence>
<dbReference type="PANTHER" id="PTHR45856">
    <property type="entry name" value="ALPHA/BETA-HYDROLASES SUPERFAMILY PROTEIN"/>
    <property type="match status" value="1"/>
</dbReference>
<dbReference type="Proteomes" id="UP000264702">
    <property type="component" value="Unassembled WGS sequence"/>
</dbReference>
<dbReference type="AlphaFoldDB" id="A0A372INK2"/>
<sequence length="290" mass="30875">MAAPAFDKNFVLNTMYPAANAAYLVMSVPAPPLALPEGYVMVDTIKADASKGAQAMAQAQADQQRIANAAVSESSIFGLIAWNDPLKSVIVAIRGTKTIWEWLGDFDAAPLPYLPEPGAGLAHMGFQIVYEQIRDSILQLLAAAPCTGAQQIFVTGHSLGGALAVLAAFDIVRHSGLKPTPQMITFAGPRTTDPVFARTFNQWVPGSFRIVNFMDAVPQVPLPPPYEHVGTEILVHGGFKPLDITYAHHLTTYLAGLQKYQPPVTAQAPAPAPVDITATVTRVPTATPAP</sequence>
<dbReference type="RefSeq" id="WP_117300858.1">
    <property type="nucleotide sequence ID" value="NZ_QVQT02000004.1"/>
</dbReference>
<dbReference type="InterPro" id="IPR002921">
    <property type="entry name" value="Fungal_lipase-type"/>
</dbReference>
<protein>
    <submittedName>
        <fullName evidence="2">Lipase family protein</fullName>
    </submittedName>
</protein>
<dbReference type="InterPro" id="IPR029058">
    <property type="entry name" value="AB_hydrolase_fold"/>
</dbReference>
<name>A0A372INK2_9BACT</name>
<gene>
    <name evidence="2" type="ORF">D0Y96_13910</name>
</gene>
<dbReference type="OrthoDB" id="5522031at2"/>
<dbReference type="InterPro" id="IPR051218">
    <property type="entry name" value="Sec_MonoDiacylglyc_Lipase"/>
</dbReference>
<evidence type="ECO:0000259" key="1">
    <source>
        <dbReference type="Pfam" id="PF01764"/>
    </source>
</evidence>
<evidence type="ECO:0000313" key="3">
    <source>
        <dbReference type="Proteomes" id="UP000264702"/>
    </source>
</evidence>
<dbReference type="CDD" id="cd00519">
    <property type="entry name" value="Lipase_3"/>
    <property type="match status" value="1"/>
</dbReference>
<accession>A0A372INK2</accession>
<dbReference type="Gene3D" id="3.40.50.1820">
    <property type="entry name" value="alpha/beta hydrolase"/>
    <property type="match status" value="1"/>
</dbReference>
<keyword evidence="3" id="KW-1185">Reference proteome</keyword>
<dbReference type="Pfam" id="PF01764">
    <property type="entry name" value="Lipase_3"/>
    <property type="match status" value="1"/>
</dbReference>